<dbReference type="RefSeq" id="WP_017747684.1">
    <property type="nucleotide sequence ID" value="NZ_KQ976354.1"/>
</dbReference>
<proteinExistence type="predicted"/>
<evidence type="ECO:0000313" key="2">
    <source>
        <dbReference type="EMBL" id="KYC43250.1"/>
    </source>
</evidence>
<dbReference type="InterPro" id="IPR031876">
    <property type="entry name" value="DUF4760"/>
</dbReference>
<keyword evidence="1" id="KW-0812">Transmembrane</keyword>
<keyword evidence="1" id="KW-1133">Transmembrane helix</keyword>
<sequence length="161" mass="18855">MSSRWEAISAISSLIQTVVIIITVIFAVLQVRQTNRSHKLDVSIRLFDELSSPNSRKNRTFIYSLKGREPSQLTTEDFLIIDEVLSSLDRVWILIQNGQVDNEFVYDIYGEMFLKLWGVLHPTVIHERGRRGNYYRQRTESLVKSVKKHFKTQNKPLEYPI</sequence>
<evidence type="ECO:0000313" key="3">
    <source>
        <dbReference type="Proteomes" id="UP000076925"/>
    </source>
</evidence>
<comment type="caution">
    <text evidence="2">The sequence shown here is derived from an EMBL/GenBank/DDBJ whole genome shotgun (WGS) entry which is preliminary data.</text>
</comment>
<gene>
    <name evidence="2" type="ORF">WA1_14250</name>
</gene>
<protein>
    <recommendedName>
        <fullName evidence="4">DUF4760 domain-containing protein</fullName>
    </recommendedName>
</protein>
<dbReference type="Pfam" id="PF15956">
    <property type="entry name" value="DUF4760"/>
    <property type="match status" value="1"/>
</dbReference>
<dbReference type="EMBL" id="ANNX02000016">
    <property type="protein sequence ID" value="KYC43250.1"/>
    <property type="molecule type" value="Genomic_DNA"/>
</dbReference>
<organism evidence="2 3">
    <name type="scientific">Scytonema hofmannii PCC 7110</name>
    <dbReference type="NCBI Taxonomy" id="128403"/>
    <lineage>
        <taxon>Bacteria</taxon>
        <taxon>Bacillati</taxon>
        <taxon>Cyanobacteriota</taxon>
        <taxon>Cyanophyceae</taxon>
        <taxon>Nostocales</taxon>
        <taxon>Scytonemataceae</taxon>
        <taxon>Scytonema</taxon>
    </lineage>
</organism>
<dbReference type="AlphaFoldDB" id="A0A139XEX8"/>
<keyword evidence="1" id="KW-0472">Membrane</keyword>
<name>A0A139XEX8_9CYAN</name>
<accession>A0A139XEX8</accession>
<dbReference type="Proteomes" id="UP000076925">
    <property type="component" value="Unassembled WGS sequence"/>
</dbReference>
<feature type="transmembrane region" description="Helical" evidence="1">
    <location>
        <begin position="6"/>
        <end position="29"/>
    </location>
</feature>
<keyword evidence="3" id="KW-1185">Reference proteome</keyword>
<evidence type="ECO:0008006" key="4">
    <source>
        <dbReference type="Google" id="ProtNLM"/>
    </source>
</evidence>
<reference evidence="2 3" key="1">
    <citation type="journal article" date="2013" name="Genome Biol. Evol.">
        <title>Genomes of Stigonematalean cyanobacteria (subsection V) and the evolution of oxygenic photosynthesis from prokaryotes to plastids.</title>
        <authorList>
            <person name="Dagan T."/>
            <person name="Roettger M."/>
            <person name="Stucken K."/>
            <person name="Landan G."/>
            <person name="Koch R."/>
            <person name="Major P."/>
            <person name="Gould S.B."/>
            <person name="Goremykin V.V."/>
            <person name="Rippka R."/>
            <person name="Tandeau de Marsac N."/>
            <person name="Gugger M."/>
            <person name="Lockhart P.J."/>
            <person name="Allen J.F."/>
            <person name="Brune I."/>
            <person name="Maus I."/>
            <person name="Puhler A."/>
            <person name="Martin W.F."/>
        </authorList>
    </citation>
    <scope>NUCLEOTIDE SEQUENCE [LARGE SCALE GENOMIC DNA]</scope>
    <source>
        <strain evidence="2 3">PCC 7110</strain>
    </source>
</reference>
<evidence type="ECO:0000256" key="1">
    <source>
        <dbReference type="SAM" id="Phobius"/>
    </source>
</evidence>